<dbReference type="AlphaFoldDB" id="A0A420ZDX2"/>
<protein>
    <submittedName>
        <fullName evidence="1">Uncharacterized protein</fullName>
    </submittedName>
</protein>
<dbReference type="EMBL" id="QMNG01000001">
    <property type="protein sequence ID" value="RLC37880.1"/>
    <property type="molecule type" value="Genomic_DNA"/>
</dbReference>
<reference evidence="1 2" key="1">
    <citation type="submission" date="2018-06" db="EMBL/GenBank/DDBJ databases">
        <title>Extensive metabolic versatility and redundancy in microbially diverse, dynamic hydrothermal sediments.</title>
        <authorList>
            <person name="Dombrowski N."/>
            <person name="Teske A."/>
            <person name="Baker B.J."/>
        </authorList>
    </citation>
    <scope>NUCLEOTIDE SEQUENCE [LARGE SCALE GENOMIC DNA]</scope>
    <source>
        <strain evidence="1">B79_G16</strain>
    </source>
</reference>
<organism evidence="1 2">
    <name type="scientific">candidate division Kazan bacterium</name>
    <dbReference type="NCBI Taxonomy" id="2202143"/>
    <lineage>
        <taxon>Bacteria</taxon>
        <taxon>Bacteria division Kazan-3B-28</taxon>
    </lineage>
</organism>
<evidence type="ECO:0000313" key="2">
    <source>
        <dbReference type="Proteomes" id="UP000281261"/>
    </source>
</evidence>
<accession>A0A420ZDX2</accession>
<name>A0A420ZDX2_UNCK3</name>
<evidence type="ECO:0000313" key="1">
    <source>
        <dbReference type="EMBL" id="RLC37880.1"/>
    </source>
</evidence>
<sequence>MNSSDTGESGTLNGTDSVRNMTAGQMIRQKCEHEWKKVGEKEKEGGIFYCPCCGAVRIKYYSKPTSVSPAES</sequence>
<dbReference type="Proteomes" id="UP000281261">
    <property type="component" value="Unassembled WGS sequence"/>
</dbReference>
<gene>
    <name evidence="1" type="ORF">DRH29_00490</name>
</gene>
<comment type="caution">
    <text evidence="1">The sequence shown here is derived from an EMBL/GenBank/DDBJ whole genome shotgun (WGS) entry which is preliminary data.</text>
</comment>
<proteinExistence type="predicted"/>